<evidence type="ECO:0000313" key="1">
    <source>
        <dbReference type="EMBL" id="KAF9595389.1"/>
    </source>
</evidence>
<sequence>MLVQNNQTAHILYYEVLDIPLPELECLKTLEVSFHHATKDEVSVCTIGRTWLVYIYCSFSMPDPGTFSGCDTLYYTSRT</sequence>
<reference evidence="1 2" key="1">
    <citation type="submission" date="2020-10" db="EMBL/GenBank/DDBJ databases">
        <title>The Coptis chinensis genome and diversification of protoberbering-type alkaloids.</title>
        <authorList>
            <person name="Wang B."/>
            <person name="Shu S."/>
            <person name="Song C."/>
            <person name="Liu Y."/>
        </authorList>
    </citation>
    <scope>NUCLEOTIDE SEQUENCE [LARGE SCALE GENOMIC DNA]</scope>
    <source>
        <strain evidence="1">HL-2020</strain>
        <tissue evidence="1">Leaf</tissue>
    </source>
</reference>
<keyword evidence="2" id="KW-1185">Reference proteome</keyword>
<dbReference type="Proteomes" id="UP000631114">
    <property type="component" value="Unassembled WGS sequence"/>
</dbReference>
<evidence type="ECO:0000313" key="2">
    <source>
        <dbReference type="Proteomes" id="UP000631114"/>
    </source>
</evidence>
<proteinExistence type="predicted"/>
<dbReference type="OrthoDB" id="289038at2759"/>
<name>A0A835LKZ0_9MAGN</name>
<dbReference type="EMBL" id="JADFTS010000007">
    <property type="protein sequence ID" value="KAF9595389.1"/>
    <property type="molecule type" value="Genomic_DNA"/>
</dbReference>
<organism evidence="1 2">
    <name type="scientific">Coptis chinensis</name>
    <dbReference type="NCBI Taxonomy" id="261450"/>
    <lineage>
        <taxon>Eukaryota</taxon>
        <taxon>Viridiplantae</taxon>
        <taxon>Streptophyta</taxon>
        <taxon>Embryophyta</taxon>
        <taxon>Tracheophyta</taxon>
        <taxon>Spermatophyta</taxon>
        <taxon>Magnoliopsida</taxon>
        <taxon>Ranunculales</taxon>
        <taxon>Ranunculaceae</taxon>
        <taxon>Coptidoideae</taxon>
        <taxon>Coptis</taxon>
    </lineage>
</organism>
<dbReference type="AlphaFoldDB" id="A0A835LKZ0"/>
<gene>
    <name evidence="1" type="ORF">IFM89_000307</name>
</gene>
<protein>
    <submittedName>
        <fullName evidence="1">Uncharacterized protein</fullName>
    </submittedName>
</protein>
<accession>A0A835LKZ0</accession>
<comment type="caution">
    <text evidence="1">The sequence shown here is derived from an EMBL/GenBank/DDBJ whole genome shotgun (WGS) entry which is preliminary data.</text>
</comment>